<feature type="transmembrane region" description="Helical" evidence="1">
    <location>
        <begin position="64"/>
        <end position="83"/>
    </location>
</feature>
<keyword evidence="1" id="KW-0812">Transmembrane</keyword>
<accession>A0A174ITE1</accession>
<dbReference type="Proteomes" id="UP000095594">
    <property type="component" value="Unassembled WGS sequence"/>
</dbReference>
<organism evidence="2 3">
    <name type="scientific">Clostridium disporicum</name>
    <dbReference type="NCBI Taxonomy" id="84024"/>
    <lineage>
        <taxon>Bacteria</taxon>
        <taxon>Bacillati</taxon>
        <taxon>Bacillota</taxon>
        <taxon>Clostridia</taxon>
        <taxon>Eubacteriales</taxon>
        <taxon>Clostridiaceae</taxon>
        <taxon>Clostridium</taxon>
    </lineage>
</organism>
<evidence type="ECO:0000313" key="2">
    <source>
        <dbReference type="EMBL" id="CUO89721.1"/>
    </source>
</evidence>
<gene>
    <name evidence="2" type="ORF">ERS852471_02549</name>
</gene>
<protein>
    <submittedName>
        <fullName evidence="2">Uncharacterized protein</fullName>
    </submittedName>
</protein>
<reference evidence="2 3" key="1">
    <citation type="submission" date="2015-09" db="EMBL/GenBank/DDBJ databases">
        <authorList>
            <consortium name="Pathogen Informatics"/>
        </authorList>
    </citation>
    <scope>NUCLEOTIDE SEQUENCE [LARGE SCALE GENOMIC DNA]</scope>
    <source>
        <strain evidence="2 3">2789STDY5834856</strain>
    </source>
</reference>
<keyword evidence="1" id="KW-0472">Membrane</keyword>
<name>A0A174ITE1_9CLOT</name>
<dbReference type="EMBL" id="CYZX01000019">
    <property type="protein sequence ID" value="CUO89721.1"/>
    <property type="molecule type" value="Genomic_DNA"/>
</dbReference>
<keyword evidence="1" id="KW-1133">Transmembrane helix</keyword>
<evidence type="ECO:0000313" key="3">
    <source>
        <dbReference type="Proteomes" id="UP000095594"/>
    </source>
</evidence>
<sequence>MPETTVKNPEEILDALVLVESSEEISEVNPEILVTSEDTNSNNESYNDETNKTLGKSFAIRNVSSNYIVILWSLLLVALVLIFKKIKFKGSK</sequence>
<evidence type="ECO:0000256" key="1">
    <source>
        <dbReference type="SAM" id="Phobius"/>
    </source>
</evidence>
<dbReference type="AlphaFoldDB" id="A0A174ITE1"/>
<proteinExistence type="predicted"/>